<evidence type="ECO:0000256" key="1">
    <source>
        <dbReference type="ARBA" id="ARBA00012452"/>
    </source>
</evidence>
<dbReference type="Pfam" id="PF13409">
    <property type="entry name" value="GST_N_2"/>
    <property type="match status" value="1"/>
</dbReference>
<organism evidence="6 7">
    <name type="scientific">Talaromyces proteolyticus</name>
    <dbReference type="NCBI Taxonomy" id="1131652"/>
    <lineage>
        <taxon>Eukaryota</taxon>
        <taxon>Fungi</taxon>
        <taxon>Dikarya</taxon>
        <taxon>Ascomycota</taxon>
        <taxon>Pezizomycotina</taxon>
        <taxon>Eurotiomycetes</taxon>
        <taxon>Eurotiomycetidae</taxon>
        <taxon>Eurotiales</taxon>
        <taxon>Trichocomaceae</taxon>
        <taxon>Talaromyces</taxon>
        <taxon>Talaromyces sect. Bacilispori</taxon>
    </lineage>
</organism>
<comment type="caution">
    <text evidence="6">The sequence shown here is derived from an EMBL/GenBank/DDBJ whole genome shotgun (WGS) entry which is preliminary data.</text>
</comment>
<keyword evidence="2" id="KW-0808">Transferase</keyword>
<dbReference type="PROSITE" id="PS50405">
    <property type="entry name" value="GST_CTER"/>
    <property type="match status" value="1"/>
</dbReference>
<evidence type="ECO:0000256" key="2">
    <source>
        <dbReference type="ARBA" id="ARBA00022679"/>
    </source>
</evidence>
<gene>
    <name evidence="6" type="ORF">BGW36DRAFT_390902</name>
</gene>
<dbReference type="SUPFAM" id="SSF52833">
    <property type="entry name" value="Thioredoxin-like"/>
    <property type="match status" value="1"/>
</dbReference>
<name>A0AAD4KEV5_9EURO</name>
<dbReference type="Gene3D" id="3.40.30.10">
    <property type="entry name" value="Glutaredoxin"/>
    <property type="match status" value="1"/>
</dbReference>
<dbReference type="InterPro" id="IPR036282">
    <property type="entry name" value="Glutathione-S-Trfase_C_sf"/>
</dbReference>
<evidence type="ECO:0000259" key="5">
    <source>
        <dbReference type="PROSITE" id="PS50405"/>
    </source>
</evidence>
<feature type="domain" description="GST C-terminal" evidence="5">
    <location>
        <begin position="100"/>
        <end position="226"/>
    </location>
</feature>
<dbReference type="AlphaFoldDB" id="A0AAD4KEV5"/>
<dbReference type="GO" id="GO:0006749">
    <property type="term" value="P:glutathione metabolic process"/>
    <property type="evidence" value="ECO:0007669"/>
    <property type="project" value="TreeGrafter"/>
</dbReference>
<evidence type="ECO:0000259" key="4">
    <source>
        <dbReference type="PROSITE" id="PS50404"/>
    </source>
</evidence>
<dbReference type="InterPro" id="IPR040079">
    <property type="entry name" value="Glutathione_S-Trfase"/>
</dbReference>
<dbReference type="SUPFAM" id="SSF47616">
    <property type="entry name" value="GST C-terminal domain-like"/>
    <property type="match status" value="1"/>
</dbReference>
<dbReference type="GO" id="GO:0004364">
    <property type="term" value="F:glutathione transferase activity"/>
    <property type="evidence" value="ECO:0007669"/>
    <property type="project" value="UniProtKB-EC"/>
</dbReference>
<dbReference type="GO" id="GO:0005737">
    <property type="term" value="C:cytoplasm"/>
    <property type="evidence" value="ECO:0007669"/>
    <property type="project" value="TreeGrafter"/>
</dbReference>
<dbReference type="InterPro" id="IPR004045">
    <property type="entry name" value="Glutathione_S-Trfase_N"/>
</dbReference>
<proteinExistence type="predicted"/>
<dbReference type="InterPro" id="IPR010987">
    <property type="entry name" value="Glutathione-S-Trfase_C-like"/>
</dbReference>
<dbReference type="PROSITE" id="PS50404">
    <property type="entry name" value="GST_NTER"/>
    <property type="match status" value="1"/>
</dbReference>
<dbReference type="GeneID" id="70247827"/>
<dbReference type="EMBL" id="JAJTJA010000015">
    <property type="protein sequence ID" value="KAH8689457.1"/>
    <property type="molecule type" value="Genomic_DNA"/>
</dbReference>
<dbReference type="Gene3D" id="1.20.1050.10">
    <property type="match status" value="1"/>
</dbReference>
<dbReference type="SFLD" id="SFLDS00019">
    <property type="entry name" value="Glutathione_Transferase_(cytos"/>
    <property type="match status" value="1"/>
</dbReference>
<evidence type="ECO:0000313" key="6">
    <source>
        <dbReference type="EMBL" id="KAH8689457.1"/>
    </source>
</evidence>
<keyword evidence="7" id="KW-1185">Reference proteome</keyword>
<dbReference type="RefSeq" id="XP_046065811.1">
    <property type="nucleotide sequence ID" value="XM_046217540.1"/>
</dbReference>
<dbReference type="PANTHER" id="PTHR43900:SF3">
    <property type="entry name" value="GLUTATHIONE S-TRANSFERASE RHO"/>
    <property type="match status" value="1"/>
</dbReference>
<accession>A0AAD4KEV5</accession>
<reference evidence="6" key="1">
    <citation type="submission" date="2021-12" db="EMBL/GenBank/DDBJ databases">
        <title>Convergent genome expansion in fungi linked to evolution of root-endophyte symbiosis.</title>
        <authorList>
            <consortium name="DOE Joint Genome Institute"/>
            <person name="Ke Y.-H."/>
            <person name="Bonito G."/>
            <person name="Liao H.-L."/>
            <person name="Looney B."/>
            <person name="Rojas-Flechas A."/>
            <person name="Nash J."/>
            <person name="Hameed K."/>
            <person name="Schadt C."/>
            <person name="Martin F."/>
            <person name="Crous P.W."/>
            <person name="Miettinen O."/>
            <person name="Magnuson J.K."/>
            <person name="Labbe J."/>
            <person name="Jacobson D."/>
            <person name="Doktycz M.J."/>
            <person name="Veneault-Fourrey C."/>
            <person name="Kuo A."/>
            <person name="Mondo S."/>
            <person name="Calhoun S."/>
            <person name="Riley R."/>
            <person name="Ohm R."/>
            <person name="LaButti K."/>
            <person name="Andreopoulos B."/>
            <person name="Pangilinan J."/>
            <person name="Nolan M."/>
            <person name="Tritt A."/>
            <person name="Clum A."/>
            <person name="Lipzen A."/>
            <person name="Daum C."/>
            <person name="Barry K."/>
            <person name="Grigoriev I.V."/>
            <person name="Vilgalys R."/>
        </authorList>
    </citation>
    <scope>NUCLEOTIDE SEQUENCE</scope>
    <source>
        <strain evidence="6">PMI_201</strain>
    </source>
</reference>
<dbReference type="InterPro" id="IPR004046">
    <property type="entry name" value="GST_C"/>
</dbReference>
<dbReference type="SFLD" id="SFLDG00358">
    <property type="entry name" value="Main_(cytGST)"/>
    <property type="match status" value="1"/>
</dbReference>
<dbReference type="InterPro" id="IPR036249">
    <property type="entry name" value="Thioredoxin-like_sf"/>
</dbReference>
<evidence type="ECO:0000256" key="3">
    <source>
        <dbReference type="ARBA" id="ARBA00047960"/>
    </source>
</evidence>
<evidence type="ECO:0000313" key="7">
    <source>
        <dbReference type="Proteomes" id="UP001201262"/>
    </source>
</evidence>
<sequence length="226" mass="26057">MSEITLYTDSRFPCPQRLALVIHELGIKPKNIQETDILKSEHKTPEFLKLNPSGAVPCIRDDQENPPLHLSESRAIARYLAHRYRCNGDGLSVLVPDFNDPVALAKFEEGASIELTAFDATANRLVFEEYFKPTYFHRDPDRSMAESLRVQLGHVFDTLEQRLKDQPFMAGQELTVVDLFYLPYMFHLTRQVWQSCLEDRPRLQSWWSKMTKLGAFQAVLINAVTK</sequence>
<comment type="catalytic activity">
    <reaction evidence="3">
        <text>RX + glutathione = an S-substituted glutathione + a halide anion + H(+)</text>
        <dbReference type="Rhea" id="RHEA:16437"/>
        <dbReference type="ChEBI" id="CHEBI:15378"/>
        <dbReference type="ChEBI" id="CHEBI:16042"/>
        <dbReference type="ChEBI" id="CHEBI:17792"/>
        <dbReference type="ChEBI" id="CHEBI:57925"/>
        <dbReference type="ChEBI" id="CHEBI:90779"/>
        <dbReference type="EC" id="2.5.1.18"/>
    </reaction>
</comment>
<dbReference type="PANTHER" id="PTHR43900">
    <property type="entry name" value="GLUTATHIONE S-TRANSFERASE RHO"/>
    <property type="match status" value="1"/>
</dbReference>
<feature type="domain" description="GST N-terminal" evidence="4">
    <location>
        <begin position="2"/>
        <end position="88"/>
    </location>
</feature>
<protein>
    <recommendedName>
        <fullName evidence="1">glutathione transferase</fullName>
        <ecNumber evidence="1">2.5.1.18</ecNumber>
    </recommendedName>
</protein>
<dbReference type="Proteomes" id="UP001201262">
    <property type="component" value="Unassembled WGS sequence"/>
</dbReference>
<dbReference type="EC" id="2.5.1.18" evidence="1"/>
<dbReference type="GO" id="GO:0043295">
    <property type="term" value="F:glutathione binding"/>
    <property type="evidence" value="ECO:0007669"/>
    <property type="project" value="TreeGrafter"/>
</dbReference>
<dbReference type="Pfam" id="PF00043">
    <property type="entry name" value="GST_C"/>
    <property type="match status" value="1"/>
</dbReference>